<dbReference type="Proteomes" id="UP000071859">
    <property type="component" value="Unassembled WGS sequence"/>
</dbReference>
<evidence type="ECO:0000313" key="2">
    <source>
        <dbReference type="Proteomes" id="UP000071859"/>
    </source>
</evidence>
<accession>A0A157Z7L0</accession>
<sequence>MKRIHSLATFKRRFRDALTVIKPDLNKLAPFRIDSFKPESGKAVATAIYETFGVRLADATVQRWINGQGLPSEDNWPLVTALVKRSRDWLIGASDSYGGVASFEAAEAKHAYKVSPKERALELLREATRIIEEET</sequence>
<protein>
    <submittedName>
        <fullName evidence="1">Uncharacterized protein</fullName>
    </submittedName>
</protein>
<reference evidence="1" key="1">
    <citation type="submission" date="2016-01" db="EMBL/GenBank/DDBJ databases">
        <authorList>
            <person name="Peeters C."/>
        </authorList>
    </citation>
    <scope>NUCLEOTIDE SEQUENCE</scope>
    <source>
        <strain evidence="1">LMG 29321</strain>
    </source>
</reference>
<dbReference type="EMBL" id="FCOX02000001">
    <property type="protein sequence ID" value="SAK41530.1"/>
    <property type="molecule type" value="Genomic_DNA"/>
</dbReference>
<keyword evidence="2" id="KW-1185">Reference proteome</keyword>
<dbReference type="AlphaFoldDB" id="A0A157Z7L0"/>
<organism evidence="1 2">
    <name type="scientific">Caballeronia calidae</name>
    <dbReference type="NCBI Taxonomy" id="1777139"/>
    <lineage>
        <taxon>Bacteria</taxon>
        <taxon>Pseudomonadati</taxon>
        <taxon>Pseudomonadota</taxon>
        <taxon>Betaproteobacteria</taxon>
        <taxon>Burkholderiales</taxon>
        <taxon>Burkholderiaceae</taxon>
        <taxon>Caballeronia</taxon>
    </lineage>
</organism>
<name>A0A157Z7L0_9BURK</name>
<gene>
    <name evidence="1" type="ORF">AWB78_00222</name>
</gene>
<evidence type="ECO:0000313" key="1">
    <source>
        <dbReference type="EMBL" id="SAK41530.1"/>
    </source>
</evidence>
<comment type="caution">
    <text evidence="1">The sequence shown here is derived from an EMBL/GenBank/DDBJ whole genome shotgun (WGS) entry which is preliminary data.</text>
</comment>
<proteinExistence type="predicted"/>